<accession>A0A0B4G6A6</accession>
<dbReference type="GO" id="GO:0005524">
    <property type="term" value="F:ATP binding"/>
    <property type="evidence" value="ECO:0007669"/>
    <property type="project" value="UniProtKB-KW"/>
</dbReference>
<dbReference type="Gene3D" id="1.10.510.10">
    <property type="entry name" value="Transferase(Phosphotransferase) domain 1"/>
    <property type="match status" value="1"/>
</dbReference>
<dbReference type="AlphaFoldDB" id="A0A0B4G6A6"/>
<dbReference type="InterPro" id="IPR050494">
    <property type="entry name" value="Ser_Thr_dual-spec_kinase"/>
</dbReference>
<sequence>MEPLGMSLRSLQGIQRDGVFREQLVIGALAQVFLALDFLHEAGVIHTDVHSDNLLIGIVIGDTVTQVSQYMLGGKGPLILCDLGQARIGREHRGNAMPVPYRAPEVILNMPWGKSVDAWSTGLLAWDLLRGESLFNVYDHESRELNDAHHLAAITALIGPPPPELLQSSEDSRKYWHENGSLVPGEWKGPVPLPPKKDFESLISDFIGVEKENFVSFMECFIAWLPSDRLTCLQGHFHPWLKTEKNPAAT</sequence>
<keyword evidence="5" id="KW-0067">ATP-binding</keyword>
<dbReference type="GO" id="GO:0004674">
    <property type="term" value="F:protein serine/threonine kinase activity"/>
    <property type="evidence" value="ECO:0007669"/>
    <property type="project" value="UniProtKB-KW"/>
</dbReference>
<dbReference type="InterPro" id="IPR011009">
    <property type="entry name" value="Kinase-like_dom_sf"/>
</dbReference>
<comment type="caution">
    <text evidence="7">The sequence shown here is derived from an EMBL/GenBank/DDBJ whole genome shotgun (WGS) entry which is preliminary data.</text>
</comment>
<dbReference type="HOGENOM" id="CLU_000288_81_11_1"/>
<reference evidence="7 8" key="1">
    <citation type="journal article" date="2014" name="Proc. Natl. Acad. Sci. U.S.A.">
        <title>Trajectory and genomic determinants of fungal-pathogen speciation and host adaptation.</title>
        <authorList>
            <person name="Hu X."/>
            <person name="Xiao G."/>
            <person name="Zheng P."/>
            <person name="Shang Y."/>
            <person name="Su Y."/>
            <person name="Zhang X."/>
            <person name="Liu X."/>
            <person name="Zhan S."/>
            <person name="St Leger R.J."/>
            <person name="Wang C."/>
        </authorList>
    </citation>
    <scope>NUCLEOTIDE SEQUENCE [LARGE SCALE GENOMIC DNA]</scope>
    <source>
        <strain evidence="7 8">ARSEF 977</strain>
    </source>
</reference>
<evidence type="ECO:0000259" key="6">
    <source>
        <dbReference type="PROSITE" id="PS50011"/>
    </source>
</evidence>
<dbReference type="SMART" id="SM00220">
    <property type="entry name" value="S_TKc"/>
    <property type="match status" value="1"/>
</dbReference>
<proteinExistence type="predicted"/>
<evidence type="ECO:0000256" key="5">
    <source>
        <dbReference type="ARBA" id="ARBA00022840"/>
    </source>
</evidence>
<dbReference type="Pfam" id="PF00069">
    <property type="entry name" value="Pkinase"/>
    <property type="match status" value="1"/>
</dbReference>
<keyword evidence="3" id="KW-0547">Nucleotide-binding</keyword>
<evidence type="ECO:0000256" key="3">
    <source>
        <dbReference type="ARBA" id="ARBA00022741"/>
    </source>
</evidence>
<dbReference type="PROSITE" id="PS50011">
    <property type="entry name" value="PROTEIN_KINASE_DOM"/>
    <property type="match status" value="1"/>
</dbReference>
<evidence type="ECO:0000256" key="1">
    <source>
        <dbReference type="ARBA" id="ARBA00022527"/>
    </source>
</evidence>
<dbReference type="PANTHER" id="PTHR24058">
    <property type="entry name" value="DUAL SPECIFICITY PROTEIN KINASE"/>
    <property type="match status" value="1"/>
</dbReference>
<dbReference type="OrthoDB" id="5979581at2759"/>
<dbReference type="EMBL" id="AZNH01000099">
    <property type="protein sequence ID" value="KID82175.1"/>
    <property type="molecule type" value="Genomic_DNA"/>
</dbReference>
<organism evidence="7 8">
    <name type="scientific">Metarhizium guizhouense (strain ARSEF 977)</name>
    <dbReference type="NCBI Taxonomy" id="1276136"/>
    <lineage>
        <taxon>Eukaryota</taxon>
        <taxon>Fungi</taxon>
        <taxon>Dikarya</taxon>
        <taxon>Ascomycota</taxon>
        <taxon>Pezizomycotina</taxon>
        <taxon>Sordariomycetes</taxon>
        <taxon>Hypocreomycetidae</taxon>
        <taxon>Hypocreales</taxon>
        <taxon>Clavicipitaceae</taxon>
        <taxon>Metarhizium</taxon>
    </lineage>
</organism>
<keyword evidence="4" id="KW-0418">Kinase</keyword>
<feature type="domain" description="Protein kinase" evidence="6">
    <location>
        <begin position="1"/>
        <end position="241"/>
    </location>
</feature>
<gene>
    <name evidence="7" type="ORF">MGU_10495</name>
</gene>
<evidence type="ECO:0000256" key="2">
    <source>
        <dbReference type="ARBA" id="ARBA00022679"/>
    </source>
</evidence>
<keyword evidence="1" id="KW-0723">Serine/threonine-protein kinase</keyword>
<evidence type="ECO:0000313" key="7">
    <source>
        <dbReference type="EMBL" id="KID82175.1"/>
    </source>
</evidence>
<evidence type="ECO:0000313" key="8">
    <source>
        <dbReference type="Proteomes" id="UP000031192"/>
    </source>
</evidence>
<protein>
    <submittedName>
        <fullName evidence="7">Protein kinase-like protein</fullName>
    </submittedName>
</protein>
<dbReference type="Proteomes" id="UP000031192">
    <property type="component" value="Unassembled WGS sequence"/>
</dbReference>
<keyword evidence="8" id="KW-1185">Reference proteome</keyword>
<keyword evidence="2" id="KW-0808">Transferase</keyword>
<name>A0A0B4G6A6_METGA</name>
<dbReference type="SUPFAM" id="SSF56112">
    <property type="entry name" value="Protein kinase-like (PK-like)"/>
    <property type="match status" value="1"/>
</dbReference>
<evidence type="ECO:0000256" key="4">
    <source>
        <dbReference type="ARBA" id="ARBA00022777"/>
    </source>
</evidence>
<dbReference type="InterPro" id="IPR000719">
    <property type="entry name" value="Prot_kinase_dom"/>
</dbReference>